<sequence length="118" mass="13185">MQATGTGTAQLPRVVQQLPRGRGQAKGENDMGRGKRASDRGAGPTEVRQPALLRILQARDVLLEVQGTVFLADLMELPFREFYLILGMDWLVKHWVSLDCATNRVILRTEEDNDVVVI</sequence>
<evidence type="ECO:0000256" key="1">
    <source>
        <dbReference type="SAM" id="MobiDB-lite"/>
    </source>
</evidence>
<dbReference type="Proteomes" id="UP000325315">
    <property type="component" value="Unassembled WGS sequence"/>
</dbReference>
<evidence type="ECO:0000313" key="3">
    <source>
        <dbReference type="Proteomes" id="UP000325315"/>
    </source>
</evidence>
<dbReference type="OrthoDB" id="1751327at2759"/>
<gene>
    <name evidence="2" type="ORF">EPI10_023185</name>
</gene>
<reference evidence="3" key="1">
    <citation type="journal article" date="2019" name="Plant Biotechnol. J.">
        <title>Genome sequencing of the Australian wild diploid species Gossypium australe highlights disease resistance and delayed gland morphogenesis.</title>
        <authorList>
            <person name="Cai Y."/>
            <person name="Cai X."/>
            <person name="Wang Q."/>
            <person name="Wang P."/>
            <person name="Zhang Y."/>
            <person name="Cai C."/>
            <person name="Xu Y."/>
            <person name="Wang K."/>
            <person name="Zhou Z."/>
            <person name="Wang C."/>
            <person name="Geng S."/>
            <person name="Li B."/>
            <person name="Dong Q."/>
            <person name="Hou Y."/>
            <person name="Wang H."/>
            <person name="Ai P."/>
            <person name="Liu Z."/>
            <person name="Yi F."/>
            <person name="Sun M."/>
            <person name="An G."/>
            <person name="Cheng J."/>
            <person name="Zhang Y."/>
            <person name="Shi Q."/>
            <person name="Xie Y."/>
            <person name="Shi X."/>
            <person name="Chang Y."/>
            <person name="Huang F."/>
            <person name="Chen Y."/>
            <person name="Hong S."/>
            <person name="Mi L."/>
            <person name="Sun Q."/>
            <person name="Zhang L."/>
            <person name="Zhou B."/>
            <person name="Peng R."/>
            <person name="Zhang X."/>
            <person name="Liu F."/>
        </authorList>
    </citation>
    <scope>NUCLEOTIDE SEQUENCE [LARGE SCALE GENOMIC DNA]</scope>
    <source>
        <strain evidence="3">cv. PA1801</strain>
    </source>
</reference>
<keyword evidence="3" id="KW-1185">Reference proteome</keyword>
<proteinExistence type="predicted"/>
<name>A0A5B6VU75_9ROSI</name>
<accession>A0A5B6VU75</accession>
<dbReference type="Pfam" id="PF08284">
    <property type="entry name" value="RVP_2"/>
    <property type="match status" value="1"/>
</dbReference>
<dbReference type="Gene3D" id="2.40.70.10">
    <property type="entry name" value="Acid Proteases"/>
    <property type="match status" value="1"/>
</dbReference>
<organism evidence="2 3">
    <name type="scientific">Gossypium australe</name>
    <dbReference type="NCBI Taxonomy" id="47621"/>
    <lineage>
        <taxon>Eukaryota</taxon>
        <taxon>Viridiplantae</taxon>
        <taxon>Streptophyta</taxon>
        <taxon>Embryophyta</taxon>
        <taxon>Tracheophyta</taxon>
        <taxon>Spermatophyta</taxon>
        <taxon>Magnoliopsida</taxon>
        <taxon>eudicotyledons</taxon>
        <taxon>Gunneridae</taxon>
        <taxon>Pentapetalae</taxon>
        <taxon>rosids</taxon>
        <taxon>malvids</taxon>
        <taxon>Malvales</taxon>
        <taxon>Malvaceae</taxon>
        <taxon>Malvoideae</taxon>
        <taxon>Gossypium</taxon>
    </lineage>
</organism>
<protein>
    <submittedName>
        <fullName evidence="2">Cadherin-related family member 4</fullName>
    </submittedName>
</protein>
<comment type="caution">
    <text evidence="2">The sequence shown here is derived from an EMBL/GenBank/DDBJ whole genome shotgun (WGS) entry which is preliminary data.</text>
</comment>
<feature type="compositionally biased region" description="Basic and acidic residues" evidence="1">
    <location>
        <begin position="25"/>
        <end position="39"/>
    </location>
</feature>
<dbReference type="EMBL" id="SMMG02000005">
    <property type="protein sequence ID" value="KAA3472731.1"/>
    <property type="molecule type" value="Genomic_DNA"/>
</dbReference>
<dbReference type="InterPro" id="IPR021109">
    <property type="entry name" value="Peptidase_aspartic_dom_sf"/>
</dbReference>
<feature type="region of interest" description="Disordered" evidence="1">
    <location>
        <begin position="1"/>
        <end position="45"/>
    </location>
</feature>
<dbReference type="AlphaFoldDB" id="A0A5B6VU75"/>
<evidence type="ECO:0000313" key="2">
    <source>
        <dbReference type="EMBL" id="KAA3472731.1"/>
    </source>
</evidence>